<dbReference type="Pfam" id="PF00291">
    <property type="entry name" value="PALP"/>
    <property type="match status" value="1"/>
</dbReference>
<dbReference type="AlphaFoldDB" id="A0A1N7C0N2"/>
<evidence type="ECO:0000256" key="3">
    <source>
        <dbReference type="ARBA" id="ARBA00010869"/>
    </source>
</evidence>
<evidence type="ECO:0000256" key="2">
    <source>
        <dbReference type="ARBA" id="ARBA00004810"/>
    </source>
</evidence>
<keyword evidence="10" id="KW-1185">Reference proteome</keyword>
<evidence type="ECO:0000256" key="5">
    <source>
        <dbReference type="ARBA" id="ARBA00022624"/>
    </source>
</evidence>
<keyword evidence="5" id="KW-0028">Amino-acid biosynthesis</keyword>
<name>A0A1N7C0N2_9EURY</name>
<dbReference type="GO" id="GO:0006567">
    <property type="term" value="P:L-threonine catabolic process"/>
    <property type="evidence" value="ECO:0007669"/>
    <property type="project" value="InterPro"/>
</dbReference>
<dbReference type="EMBL" id="FTNR01000001">
    <property type="protein sequence ID" value="SIR57156.1"/>
    <property type="molecule type" value="Genomic_DNA"/>
</dbReference>
<sequence>MLELADVLEAHERVRETSRHTPLEHAHTYSAMTGADVHLKLENFQRTGAFKIRGATNRIATLSAAQKDAGVVTASAGNHAQGVALAATRSGVDSKIVMPEHAPISKVKATKSYGAEVVLSGRDYNEAAERAHEIEREEGRTYVHAFDDEDIMAGQGTIGLEILEDCPDVETVVVPIGGGGLISGIATAIKEQKPDTRIVGVQAEGASSAAASLEKGERVSLEGVDTIADGIATRSVGEQTFPYIQKYVDEVVTVSDPEIAVALVYLLERSKTLVEGAGAVPLAAVLFEQFDYDDDETIVAALCGGNIDLNTLTNVIVRGLVETGRYLKIRTVLKDRPGALEDLLDIFTTHQANIYAIHHDRTSREVEMSDTEVEIELEMRGPDHVDAFLSDLRDAGYPVDILA</sequence>
<gene>
    <name evidence="9" type="ORF">SAMN05421752_10143</name>
</gene>
<dbReference type="GO" id="GO:0009097">
    <property type="term" value="P:isoleucine biosynthetic process"/>
    <property type="evidence" value="ECO:0007669"/>
    <property type="project" value="UniProtKB-UniPathway"/>
</dbReference>
<dbReference type="CDD" id="cd04886">
    <property type="entry name" value="ACT_ThrD-II-like"/>
    <property type="match status" value="1"/>
</dbReference>
<dbReference type="OrthoDB" id="9915at2157"/>
<keyword evidence="6" id="KW-0663">Pyridoxal phosphate</keyword>
<dbReference type="NCBIfam" id="TIGR01127">
    <property type="entry name" value="ilvA_1Cterm"/>
    <property type="match status" value="1"/>
</dbReference>
<comment type="cofactor">
    <cofactor evidence="1">
        <name>pyridoxal 5'-phosphate</name>
        <dbReference type="ChEBI" id="CHEBI:597326"/>
    </cofactor>
</comment>
<dbReference type="UniPathway" id="UPA00047">
    <property type="reaction ID" value="UER00054"/>
</dbReference>
<evidence type="ECO:0000313" key="10">
    <source>
        <dbReference type="Proteomes" id="UP000185936"/>
    </source>
</evidence>
<evidence type="ECO:0000256" key="7">
    <source>
        <dbReference type="ARBA" id="ARBA00023239"/>
    </source>
</evidence>
<proteinExistence type="inferred from homology"/>
<dbReference type="InterPro" id="IPR045865">
    <property type="entry name" value="ACT-like_dom_sf"/>
</dbReference>
<evidence type="ECO:0000313" key="9">
    <source>
        <dbReference type="EMBL" id="SIR57156.1"/>
    </source>
</evidence>
<dbReference type="EC" id="4.3.1.19" evidence="4"/>
<dbReference type="GO" id="GO:0003941">
    <property type="term" value="F:L-serine ammonia-lyase activity"/>
    <property type="evidence" value="ECO:0007669"/>
    <property type="project" value="TreeGrafter"/>
</dbReference>
<evidence type="ECO:0000256" key="1">
    <source>
        <dbReference type="ARBA" id="ARBA00001933"/>
    </source>
</evidence>
<dbReference type="GO" id="GO:0030170">
    <property type="term" value="F:pyridoxal phosphate binding"/>
    <property type="evidence" value="ECO:0007669"/>
    <property type="project" value="InterPro"/>
</dbReference>
<dbReference type="PANTHER" id="PTHR48078">
    <property type="entry name" value="THREONINE DEHYDRATASE, MITOCHONDRIAL-RELATED"/>
    <property type="match status" value="1"/>
</dbReference>
<dbReference type="InterPro" id="IPR050147">
    <property type="entry name" value="Ser/Thr_Dehydratase"/>
</dbReference>
<dbReference type="GO" id="GO:0006565">
    <property type="term" value="P:L-serine catabolic process"/>
    <property type="evidence" value="ECO:0007669"/>
    <property type="project" value="TreeGrafter"/>
</dbReference>
<feature type="domain" description="ACT" evidence="8">
    <location>
        <begin position="328"/>
        <end position="403"/>
    </location>
</feature>
<dbReference type="SUPFAM" id="SSF55021">
    <property type="entry name" value="ACT-like"/>
    <property type="match status" value="1"/>
</dbReference>
<comment type="pathway">
    <text evidence="2">Amino-acid biosynthesis; L-isoleucine biosynthesis; 2-oxobutanoate from L-threonine: step 1/1.</text>
</comment>
<dbReference type="PROSITE" id="PS00165">
    <property type="entry name" value="DEHYDRATASE_SER_THR"/>
    <property type="match status" value="1"/>
</dbReference>
<comment type="similarity">
    <text evidence="3">Belongs to the serine/threonine dehydratase family.</text>
</comment>
<evidence type="ECO:0000256" key="6">
    <source>
        <dbReference type="ARBA" id="ARBA00022898"/>
    </source>
</evidence>
<dbReference type="Proteomes" id="UP000185936">
    <property type="component" value="Unassembled WGS sequence"/>
</dbReference>
<dbReference type="InterPro" id="IPR001926">
    <property type="entry name" value="TrpB-like_PALP"/>
</dbReference>
<dbReference type="GO" id="GO:0004794">
    <property type="term" value="F:threonine deaminase activity"/>
    <property type="evidence" value="ECO:0007669"/>
    <property type="project" value="UniProtKB-EC"/>
</dbReference>
<evidence type="ECO:0000259" key="8">
    <source>
        <dbReference type="PROSITE" id="PS51671"/>
    </source>
</evidence>
<organism evidence="9 10">
    <name type="scientific">Natronorubrum thiooxidans</name>
    <dbReference type="NCBI Taxonomy" id="308853"/>
    <lineage>
        <taxon>Archaea</taxon>
        <taxon>Methanobacteriati</taxon>
        <taxon>Methanobacteriota</taxon>
        <taxon>Stenosarchaea group</taxon>
        <taxon>Halobacteria</taxon>
        <taxon>Halobacteriales</taxon>
        <taxon>Natrialbaceae</taxon>
        <taxon>Natronorubrum</taxon>
    </lineage>
</organism>
<accession>A0A1N7C0N2</accession>
<dbReference type="InterPro" id="IPR044561">
    <property type="entry name" value="ACT_ThrD-II-like"/>
</dbReference>
<dbReference type="InterPro" id="IPR000634">
    <property type="entry name" value="Ser/Thr_deHydtase_PyrdxlP-BS"/>
</dbReference>
<keyword evidence="5" id="KW-0100">Branched-chain amino acid biosynthesis</keyword>
<keyword evidence="7 9" id="KW-0456">Lyase</keyword>
<dbReference type="SUPFAM" id="SSF53686">
    <property type="entry name" value="Tryptophan synthase beta subunit-like PLP-dependent enzymes"/>
    <property type="match status" value="1"/>
</dbReference>
<dbReference type="PROSITE" id="PS51671">
    <property type="entry name" value="ACT"/>
    <property type="match status" value="1"/>
</dbReference>
<keyword evidence="5" id="KW-0412">Isoleucine biosynthesis</keyword>
<dbReference type="FunFam" id="3.40.50.1100:FF:000007">
    <property type="entry name" value="L-threonine dehydratase catabolic TdcB"/>
    <property type="match status" value="1"/>
</dbReference>
<dbReference type="InterPro" id="IPR002912">
    <property type="entry name" value="ACT_dom"/>
</dbReference>
<reference evidence="10" key="1">
    <citation type="submission" date="2017-01" db="EMBL/GenBank/DDBJ databases">
        <authorList>
            <person name="Varghese N."/>
            <person name="Submissions S."/>
        </authorList>
    </citation>
    <scope>NUCLEOTIDE SEQUENCE [LARGE SCALE GENOMIC DNA]</scope>
    <source>
        <strain evidence="10">type strain: HArc-</strain>
    </source>
</reference>
<dbReference type="Gene3D" id="3.40.50.1100">
    <property type="match status" value="2"/>
</dbReference>
<dbReference type="PANTHER" id="PTHR48078:SF6">
    <property type="entry name" value="L-THREONINE DEHYDRATASE CATABOLIC TDCB"/>
    <property type="match status" value="1"/>
</dbReference>
<dbReference type="InterPro" id="IPR036052">
    <property type="entry name" value="TrpB-like_PALP_sf"/>
</dbReference>
<evidence type="ECO:0000256" key="4">
    <source>
        <dbReference type="ARBA" id="ARBA00012096"/>
    </source>
</evidence>
<dbReference type="InterPro" id="IPR005789">
    <property type="entry name" value="Thr_deHydtase_catblc"/>
</dbReference>
<protein>
    <recommendedName>
        <fullName evidence="4">threonine ammonia-lyase</fullName>
        <ecNumber evidence="4">4.3.1.19</ecNumber>
    </recommendedName>
</protein>
<dbReference type="FunFam" id="3.40.50.1100:FF:000005">
    <property type="entry name" value="Threonine dehydratase catabolic"/>
    <property type="match status" value="1"/>
</dbReference>
<dbReference type="STRING" id="308853.SAMN05421752_10143"/>
<dbReference type="RefSeq" id="WP_076607179.1">
    <property type="nucleotide sequence ID" value="NZ_FTNR01000001.1"/>
</dbReference>
<dbReference type="CDD" id="cd01562">
    <property type="entry name" value="Thr-dehyd"/>
    <property type="match status" value="1"/>
</dbReference>